<evidence type="ECO:0000256" key="6">
    <source>
        <dbReference type="SAM" id="SignalP"/>
    </source>
</evidence>
<dbReference type="PANTHER" id="PTHR43649">
    <property type="entry name" value="ARABINOSE-BINDING PROTEIN-RELATED"/>
    <property type="match status" value="1"/>
</dbReference>
<keyword evidence="8" id="KW-1185">Reference proteome</keyword>
<dbReference type="EMBL" id="JAHSQO010000003">
    <property type="protein sequence ID" value="MBY8917048.1"/>
    <property type="molecule type" value="Genomic_DNA"/>
</dbReference>
<name>A0ABS7RBY4_9HYPH</name>
<feature type="signal peptide" evidence="6">
    <location>
        <begin position="1"/>
        <end position="28"/>
    </location>
</feature>
<evidence type="ECO:0000313" key="7">
    <source>
        <dbReference type="EMBL" id="MBY8917048.1"/>
    </source>
</evidence>
<evidence type="ECO:0000256" key="5">
    <source>
        <dbReference type="ARBA" id="ARBA00022764"/>
    </source>
</evidence>
<organism evidence="7 8">
    <name type="scientific">Nitratireductor rhodophyticola</name>
    <dbReference type="NCBI Taxonomy" id="2854036"/>
    <lineage>
        <taxon>Bacteria</taxon>
        <taxon>Pseudomonadati</taxon>
        <taxon>Pseudomonadota</taxon>
        <taxon>Alphaproteobacteria</taxon>
        <taxon>Hyphomicrobiales</taxon>
        <taxon>Phyllobacteriaceae</taxon>
        <taxon>Nitratireductor</taxon>
    </lineage>
</organism>
<dbReference type="Gene3D" id="3.40.190.10">
    <property type="entry name" value="Periplasmic binding protein-like II"/>
    <property type="match status" value="2"/>
</dbReference>
<comment type="subcellular location">
    <subcellularLocation>
        <location evidence="1">Periplasm</location>
    </subcellularLocation>
</comment>
<keyword evidence="4 6" id="KW-0732">Signal</keyword>
<dbReference type="InterPro" id="IPR006059">
    <property type="entry name" value="SBP"/>
</dbReference>
<sequence length="438" mass="47738">MKQFAIRSMGAIALAGTFGAVLATTALAADPITILVNNSPWYGGFEAVVEKYEEETGNTVKIDRTPYPGMLEKGRNAVRADQSPYELINIDAGWVVEFYDGGFLTPLDEIDPDFSFAPEIITNGGAVFWNEEKGWTTAKGGRAMTFSPNSNTHLWYYRTDMIDTPPETYDDVLANCQALHNPPQTYGAVMRGERGNAIRFAFTPHMLAYGGSFLQDPENGDFTVTINSPENLEALKTFLQIMENCSVENPGAVAQGDLVQLLLTGKAAQAQLVVAAQSQMDDPTKSAVVGKIGYAPMPNVAERQKAGVFGGWQMGVPHNLPDSRKQAAMEFIKYFLTEDAQTYYAENGGIPVHMGVLRGPLSEQDKFRWMQPYAEVAQNASAVLLFKEGAQIEEILGLRLNQAVIGELGPEEALNLAADDAFKVLQESGRSTGKLADL</sequence>
<evidence type="ECO:0000313" key="8">
    <source>
        <dbReference type="Proteomes" id="UP000777661"/>
    </source>
</evidence>
<dbReference type="Pfam" id="PF01547">
    <property type="entry name" value="SBP_bac_1"/>
    <property type="match status" value="1"/>
</dbReference>
<comment type="similarity">
    <text evidence="2">Belongs to the bacterial solute-binding protein 1 family.</text>
</comment>
<dbReference type="PANTHER" id="PTHR43649:SF34">
    <property type="entry name" value="ABC TRANSPORTER PERIPLASMIC-BINDING PROTEIN YCJN-RELATED"/>
    <property type="match status" value="1"/>
</dbReference>
<evidence type="ECO:0000256" key="3">
    <source>
        <dbReference type="ARBA" id="ARBA00022448"/>
    </source>
</evidence>
<dbReference type="Proteomes" id="UP000777661">
    <property type="component" value="Unassembled WGS sequence"/>
</dbReference>
<accession>A0ABS7RBY4</accession>
<gene>
    <name evidence="7" type="ORF">KVG22_10650</name>
</gene>
<keyword evidence="5" id="KW-0574">Periplasm</keyword>
<evidence type="ECO:0000256" key="4">
    <source>
        <dbReference type="ARBA" id="ARBA00022729"/>
    </source>
</evidence>
<feature type="chain" id="PRO_5046783774" evidence="6">
    <location>
        <begin position="29"/>
        <end position="438"/>
    </location>
</feature>
<evidence type="ECO:0000256" key="2">
    <source>
        <dbReference type="ARBA" id="ARBA00008520"/>
    </source>
</evidence>
<protein>
    <submittedName>
        <fullName evidence="7">Extracellular solute-binding protein</fullName>
    </submittedName>
</protein>
<proteinExistence type="inferred from homology"/>
<reference evidence="7 8" key="1">
    <citation type="submission" date="2021-06" db="EMBL/GenBank/DDBJ databases">
        <title>Nitratireductor porphyridii sp. nov., isolated from a small marine red alga, Porphyridium purpureum in South Korea.</title>
        <authorList>
            <person name="Kim K.H."/>
            <person name="Kristyanto S."/>
            <person name="Jeon C.O."/>
        </authorList>
    </citation>
    <scope>NUCLEOTIDE SEQUENCE [LARGE SCALE GENOMIC DNA]</scope>
    <source>
        <strain evidence="7 8">R6</strain>
    </source>
</reference>
<dbReference type="RefSeq" id="WP_065817168.1">
    <property type="nucleotide sequence ID" value="NZ_JAHSQO010000003.1"/>
</dbReference>
<evidence type="ECO:0000256" key="1">
    <source>
        <dbReference type="ARBA" id="ARBA00004418"/>
    </source>
</evidence>
<dbReference type="InterPro" id="IPR050490">
    <property type="entry name" value="Bact_solute-bd_prot1"/>
</dbReference>
<keyword evidence="3" id="KW-0813">Transport</keyword>
<comment type="caution">
    <text evidence="7">The sequence shown here is derived from an EMBL/GenBank/DDBJ whole genome shotgun (WGS) entry which is preliminary data.</text>
</comment>
<dbReference type="SUPFAM" id="SSF53850">
    <property type="entry name" value="Periplasmic binding protein-like II"/>
    <property type="match status" value="1"/>
</dbReference>